<sequence>MSMHSTLSSPVPTLHHRSLRDLLHAREAADAIESILDTDLAADDPSTSAAPLSHTSIVVRRNRDTDEILIESTNRAYHNAPDGVLRRWEDLTERDQIMWKQQLTDAGHWRQDEGEAILQVHSRYCQGWNRQKEGERRRKEKLPFESPGNDFDVTFRLRLHGSSAAN</sequence>
<keyword evidence="2" id="KW-1185">Reference proteome</keyword>
<gene>
    <name evidence="1" type="ORF">AO090009000671</name>
</gene>
<name>Q2UTM7_ASPOR</name>
<dbReference type="Proteomes" id="UP000006564">
    <property type="component" value="Chromosome 1"/>
</dbReference>
<evidence type="ECO:0000313" key="2">
    <source>
        <dbReference type="Proteomes" id="UP000006564"/>
    </source>
</evidence>
<reference evidence="1 2" key="1">
    <citation type="journal article" date="2005" name="Nature">
        <title>Genome sequencing and analysis of Aspergillus oryzae.</title>
        <authorList>
            <person name="Machida M."/>
            <person name="Asai K."/>
            <person name="Sano M."/>
            <person name="Tanaka T."/>
            <person name="Kumagai T."/>
            <person name="Terai G."/>
            <person name="Kusumoto K."/>
            <person name="Arima T."/>
            <person name="Akita O."/>
            <person name="Kashiwagi Y."/>
            <person name="Abe K."/>
            <person name="Gomi K."/>
            <person name="Horiuchi H."/>
            <person name="Kitamoto K."/>
            <person name="Kobayashi T."/>
            <person name="Takeuchi M."/>
            <person name="Denning D.W."/>
            <person name="Galagan J.E."/>
            <person name="Nierman W.C."/>
            <person name="Yu J."/>
            <person name="Archer D.B."/>
            <person name="Bennett J.W."/>
            <person name="Bhatnagar D."/>
            <person name="Cleveland T.E."/>
            <person name="Fedorova N.D."/>
            <person name="Gotoh O."/>
            <person name="Horikawa H."/>
            <person name="Hosoyama A."/>
            <person name="Ichinomiya M."/>
            <person name="Igarashi R."/>
            <person name="Iwashita K."/>
            <person name="Juvvadi P.R."/>
            <person name="Kato M."/>
            <person name="Kato Y."/>
            <person name="Kin T."/>
            <person name="Kokubun A."/>
            <person name="Maeda H."/>
            <person name="Maeyama N."/>
            <person name="Maruyama J."/>
            <person name="Nagasaki H."/>
            <person name="Nakajima T."/>
            <person name="Oda K."/>
            <person name="Okada K."/>
            <person name="Paulsen I."/>
            <person name="Sakamoto K."/>
            <person name="Sawano T."/>
            <person name="Takahashi M."/>
            <person name="Takase K."/>
            <person name="Terabayashi Y."/>
            <person name="Wortman J."/>
            <person name="Yamada O."/>
            <person name="Yamagata Y."/>
            <person name="Anazawa H."/>
            <person name="Hata Y."/>
            <person name="Koide Y."/>
            <person name="Komori T."/>
            <person name="Koyama Y."/>
            <person name="Minetoki T."/>
            <person name="Suharnan S."/>
            <person name="Tanaka A."/>
            <person name="Isono K."/>
            <person name="Kuhara S."/>
            <person name="Ogasawara N."/>
            <person name="Kikuchi H."/>
        </authorList>
    </citation>
    <scope>NUCLEOTIDE SEQUENCE [LARGE SCALE GENOMIC DNA]</scope>
    <source>
        <strain evidence="2">ATCC 42149 / RIB 40</strain>
    </source>
</reference>
<organism evidence="1 2">
    <name type="scientific">Aspergillus oryzae (strain ATCC 42149 / RIB 40)</name>
    <name type="common">Yellow koji mold</name>
    <dbReference type="NCBI Taxonomy" id="510516"/>
    <lineage>
        <taxon>Eukaryota</taxon>
        <taxon>Fungi</taxon>
        <taxon>Dikarya</taxon>
        <taxon>Ascomycota</taxon>
        <taxon>Pezizomycotina</taxon>
        <taxon>Eurotiomycetes</taxon>
        <taxon>Eurotiomycetidae</taxon>
        <taxon>Eurotiales</taxon>
        <taxon>Aspergillaceae</taxon>
        <taxon>Aspergillus</taxon>
        <taxon>Aspergillus subgen. Circumdati</taxon>
    </lineage>
</organism>
<accession>Q2UTM7</accession>
<dbReference type="EMBL" id="AP007150">
    <property type="protein sequence ID" value="BAE55088.1"/>
    <property type="molecule type" value="Genomic_DNA"/>
</dbReference>
<dbReference type="RefSeq" id="XP_023088753.1">
    <property type="nucleotide sequence ID" value="XM_023236278.1"/>
</dbReference>
<protein>
    <submittedName>
        <fullName evidence="1">DNA, SC009</fullName>
    </submittedName>
</protein>
<evidence type="ECO:0000313" key="1">
    <source>
        <dbReference type="EMBL" id="BAE55088.1"/>
    </source>
</evidence>
<dbReference type="AlphaFoldDB" id="Q2UTM7"/>
<dbReference type="KEGG" id="aor:AO090009000671"/>
<proteinExistence type="predicted"/>
<dbReference type="HOGENOM" id="CLU_1602341_0_0_1"/>
<dbReference type="GeneID" id="35119620"/>